<gene>
    <name evidence="8" type="ORF">CCAM_LOCUS28914</name>
</gene>
<evidence type="ECO:0000256" key="2">
    <source>
        <dbReference type="ARBA" id="ARBA00010617"/>
    </source>
</evidence>
<keyword evidence="7" id="KW-0472">Membrane</keyword>
<name>A0A484MG85_9ASTE</name>
<protein>
    <recommendedName>
        <fullName evidence="10">Cytochrome P450</fullName>
    </recommendedName>
</protein>
<dbReference type="PRINTS" id="PR00385">
    <property type="entry name" value="P450"/>
</dbReference>
<keyword evidence="7" id="KW-1133">Transmembrane helix</keyword>
<dbReference type="InterPro" id="IPR002401">
    <property type="entry name" value="Cyt_P450_E_grp-I"/>
</dbReference>
<evidence type="ECO:0008006" key="10">
    <source>
        <dbReference type="Google" id="ProtNLM"/>
    </source>
</evidence>
<dbReference type="InterPro" id="IPR001128">
    <property type="entry name" value="Cyt_P450"/>
</dbReference>
<evidence type="ECO:0000313" key="8">
    <source>
        <dbReference type="EMBL" id="VFQ87138.1"/>
    </source>
</evidence>
<dbReference type="EMBL" id="OOIL02003357">
    <property type="protein sequence ID" value="VFQ87138.1"/>
    <property type="molecule type" value="Genomic_DNA"/>
</dbReference>
<organism evidence="8 9">
    <name type="scientific">Cuscuta campestris</name>
    <dbReference type="NCBI Taxonomy" id="132261"/>
    <lineage>
        <taxon>Eukaryota</taxon>
        <taxon>Viridiplantae</taxon>
        <taxon>Streptophyta</taxon>
        <taxon>Embryophyta</taxon>
        <taxon>Tracheophyta</taxon>
        <taxon>Spermatophyta</taxon>
        <taxon>Magnoliopsida</taxon>
        <taxon>eudicotyledons</taxon>
        <taxon>Gunneridae</taxon>
        <taxon>Pentapetalae</taxon>
        <taxon>asterids</taxon>
        <taxon>lamiids</taxon>
        <taxon>Solanales</taxon>
        <taxon>Convolvulaceae</taxon>
        <taxon>Cuscuteae</taxon>
        <taxon>Cuscuta</taxon>
        <taxon>Cuscuta subgen. Grammica</taxon>
        <taxon>Cuscuta sect. Cleistogrammica</taxon>
    </lineage>
</organism>
<dbReference type="AlphaFoldDB" id="A0A484MG85"/>
<dbReference type="GO" id="GO:0005506">
    <property type="term" value="F:iron ion binding"/>
    <property type="evidence" value="ECO:0007669"/>
    <property type="project" value="InterPro"/>
</dbReference>
<keyword evidence="7" id="KW-0812">Transmembrane</keyword>
<dbReference type="GO" id="GO:0004497">
    <property type="term" value="F:monooxygenase activity"/>
    <property type="evidence" value="ECO:0007669"/>
    <property type="project" value="InterPro"/>
</dbReference>
<keyword evidence="6" id="KW-0349">Heme</keyword>
<feature type="binding site" description="axial binding residue" evidence="6">
    <location>
        <position position="438"/>
    </location>
    <ligand>
        <name>heme</name>
        <dbReference type="ChEBI" id="CHEBI:30413"/>
    </ligand>
    <ligandPart>
        <name>Fe</name>
        <dbReference type="ChEBI" id="CHEBI:18248"/>
    </ligandPart>
</feature>
<comment type="similarity">
    <text evidence="2">Belongs to the cytochrome P450 family.</text>
</comment>
<keyword evidence="4" id="KW-0560">Oxidoreductase</keyword>
<evidence type="ECO:0000256" key="7">
    <source>
        <dbReference type="SAM" id="Phobius"/>
    </source>
</evidence>
<proteinExistence type="inferred from homology"/>
<feature type="transmembrane region" description="Helical" evidence="7">
    <location>
        <begin position="6"/>
        <end position="27"/>
    </location>
</feature>
<evidence type="ECO:0000256" key="4">
    <source>
        <dbReference type="ARBA" id="ARBA00023002"/>
    </source>
</evidence>
<dbReference type="Gene3D" id="1.10.630.10">
    <property type="entry name" value="Cytochrome P450"/>
    <property type="match status" value="1"/>
</dbReference>
<dbReference type="OrthoDB" id="1470350at2759"/>
<dbReference type="PRINTS" id="PR00463">
    <property type="entry name" value="EP450I"/>
</dbReference>
<keyword evidence="9" id="KW-1185">Reference proteome</keyword>
<dbReference type="InterPro" id="IPR036396">
    <property type="entry name" value="Cyt_P450_sf"/>
</dbReference>
<dbReference type="Proteomes" id="UP000595140">
    <property type="component" value="Unassembled WGS sequence"/>
</dbReference>
<comment type="cofactor">
    <cofactor evidence="1 6">
        <name>heme</name>
        <dbReference type="ChEBI" id="CHEBI:30413"/>
    </cofactor>
</comment>
<evidence type="ECO:0000256" key="6">
    <source>
        <dbReference type="PIRSR" id="PIRSR602401-1"/>
    </source>
</evidence>
<dbReference type="GO" id="GO:0016705">
    <property type="term" value="F:oxidoreductase activity, acting on paired donors, with incorporation or reduction of molecular oxygen"/>
    <property type="evidence" value="ECO:0007669"/>
    <property type="project" value="InterPro"/>
</dbReference>
<sequence>MQDIAGILCGWVLCLLVFYLVYVKVIIVPSKKGALPRSYPFAGHLFSMLRHRNTILDWTADLLRKSPTSTFTLRFPFGRARILTANPNNVQHIMKLRFKDYPKSRNFEDSFLDLFGESLFLADGENWKRQRMLYGAEFHAKSFLTFIESITLEELSERMFPLLSAAARGEKVLDFQEVMRRFTFDVVARLGLGHDLAYLSPSFPETEFGDAFDEAIEICWKRCLSPFMTAWRLQKLFDLGSEWRLRRAVAVLRRLIRKLIKERKEFGDDFLSRLMSKKITDEKFLIDAAIAIVLGGVDTMVSAFTWLFWIVARHPEAEAKILREIEDYDAGKIKELVYIHAAVAESMRLNPPVPLEGKQARVDDVWPDGTRVQKGMGVICHTYAVGRSAAVWGSDWAEFKPERWLKKEDGAGAGEERWSFAAKDAFTYPVFQAGPRICLGKDIAFIQLKMVAAAVLRRFRVVDAAANGGGLPLCESYISCRMKDGFSVRIVERGSMQQSPQIKNGGVA</sequence>
<evidence type="ECO:0000313" key="9">
    <source>
        <dbReference type="Proteomes" id="UP000595140"/>
    </source>
</evidence>
<dbReference type="GO" id="GO:0020037">
    <property type="term" value="F:heme binding"/>
    <property type="evidence" value="ECO:0007669"/>
    <property type="project" value="InterPro"/>
</dbReference>
<keyword evidence="5 6" id="KW-0408">Iron</keyword>
<dbReference type="SUPFAM" id="SSF48264">
    <property type="entry name" value="Cytochrome P450"/>
    <property type="match status" value="1"/>
</dbReference>
<dbReference type="PANTHER" id="PTHR24296">
    <property type="entry name" value="CYTOCHROME P450"/>
    <property type="match status" value="1"/>
</dbReference>
<evidence type="ECO:0000256" key="3">
    <source>
        <dbReference type="ARBA" id="ARBA00022723"/>
    </source>
</evidence>
<dbReference type="Pfam" id="PF00067">
    <property type="entry name" value="p450"/>
    <property type="match status" value="1"/>
</dbReference>
<reference evidence="8 9" key="1">
    <citation type="submission" date="2018-04" db="EMBL/GenBank/DDBJ databases">
        <authorList>
            <person name="Vogel A."/>
        </authorList>
    </citation>
    <scope>NUCLEOTIDE SEQUENCE [LARGE SCALE GENOMIC DNA]</scope>
</reference>
<keyword evidence="3 6" id="KW-0479">Metal-binding</keyword>
<evidence type="ECO:0000256" key="1">
    <source>
        <dbReference type="ARBA" id="ARBA00001971"/>
    </source>
</evidence>
<evidence type="ECO:0000256" key="5">
    <source>
        <dbReference type="ARBA" id="ARBA00023004"/>
    </source>
</evidence>
<accession>A0A484MG85</accession>